<feature type="transmembrane region" description="Helical" evidence="2">
    <location>
        <begin position="81"/>
        <end position="102"/>
    </location>
</feature>
<dbReference type="Pfam" id="PF07386">
    <property type="entry name" value="DUF1499"/>
    <property type="match status" value="1"/>
</dbReference>
<comment type="caution">
    <text evidence="3">The sequence shown here is derived from an EMBL/GenBank/DDBJ whole genome shotgun (WGS) entry which is preliminary data.</text>
</comment>
<evidence type="ECO:0000256" key="1">
    <source>
        <dbReference type="SAM" id="MobiDB-lite"/>
    </source>
</evidence>
<evidence type="ECO:0008006" key="5">
    <source>
        <dbReference type="Google" id="ProtNLM"/>
    </source>
</evidence>
<protein>
    <recommendedName>
        <fullName evidence="5">DUF1499 domain-containing protein</fullName>
    </recommendedName>
</protein>
<dbReference type="EMBL" id="JACIEK010000006">
    <property type="protein sequence ID" value="MBB3998803.1"/>
    <property type="molecule type" value="Genomic_DNA"/>
</dbReference>
<dbReference type="Proteomes" id="UP000542776">
    <property type="component" value="Unassembled WGS sequence"/>
</dbReference>
<keyword evidence="4" id="KW-1185">Reference proteome</keyword>
<dbReference type="InterPro" id="IPR010865">
    <property type="entry name" value="DUF1499"/>
</dbReference>
<keyword evidence="2" id="KW-0472">Membrane</keyword>
<organism evidence="3 4">
    <name type="scientific">Aureimonas pseudogalii</name>
    <dbReference type="NCBI Taxonomy" id="1744844"/>
    <lineage>
        <taxon>Bacteria</taxon>
        <taxon>Pseudomonadati</taxon>
        <taxon>Pseudomonadota</taxon>
        <taxon>Alphaproteobacteria</taxon>
        <taxon>Hyphomicrobiales</taxon>
        <taxon>Aurantimonadaceae</taxon>
        <taxon>Aureimonas</taxon>
    </lineage>
</organism>
<evidence type="ECO:0000256" key="2">
    <source>
        <dbReference type="SAM" id="Phobius"/>
    </source>
</evidence>
<keyword evidence="2" id="KW-1133">Transmembrane helix</keyword>
<reference evidence="3 4" key="1">
    <citation type="submission" date="2020-08" db="EMBL/GenBank/DDBJ databases">
        <title>Genomic Encyclopedia of Type Strains, Phase IV (KMG-IV): sequencing the most valuable type-strain genomes for metagenomic binning, comparative biology and taxonomic classification.</title>
        <authorList>
            <person name="Goeker M."/>
        </authorList>
    </citation>
    <scope>NUCLEOTIDE SEQUENCE [LARGE SCALE GENOMIC DNA]</scope>
    <source>
        <strain evidence="3 4">DSM 102238</strain>
    </source>
</reference>
<sequence length="284" mass="29473">MAGHYLRQRATSADAAWSAGLFALVLVPTSVLFYRFHLLDLDTLSFSLALAGAFALVGLLTAIVAIAIVWHRGAMGGGRAVAALVVGCLAALPFVGLGALFARYPEGNFAETIGLASGTVSPASAGSSPADGTDVLVGRDFQATATVVYGAVRTAMAASGMEIEDVETSAAPRPAPGDLGVTGTVSAPIPTPRSTVDPMQPVDRFAGLDADEFTVSGTAYMPILALPSDVTIRIVEDGNTTYVDMRSQSRVLERDLGQNRRIVQAFLARLESSMDVLEGVTPEG</sequence>
<gene>
    <name evidence="3" type="ORF">GGR04_002651</name>
</gene>
<evidence type="ECO:0000313" key="3">
    <source>
        <dbReference type="EMBL" id="MBB3998803.1"/>
    </source>
</evidence>
<feature type="transmembrane region" description="Helical" evidence="2">
    <location>
        <begin position="46"/>
        <end position="69"/>
    </location>
</feature>
<accession>A0A7W6MK45</accession>
<feature type="transmembrane region" description="Helical" evidence="2">
    <location>
        <begin position="15"/>
        <end position="34"/>
    </location>
</feature>
<feature type="region of interest" description="Disordered" evidence="1">
    <location>
        <begin position="169"/>
        <end position="190"/>
    </location>
</feature>
<proteinExistence type="predicted"/>
<dbReference type="RefSeq" id="WP_183200322.1">
    <property type="nucleotide sequence ID" value="NZ_JACIEK010000006.1"/>
</dbReference>
<dbReference type="AlphaFoldDB" id="A0A7W6MK45"/>
<evidence type="ECO:0000313" key="4">
    <source>
        <dbReference type="Proteomes" id="UP000542776"/>
    </source>
</evidence>
<keyword evidence="2" id="KW-0812">Transmembrane</keyword>
<name>A0A7W6MK45_9HYPH</name>